<dbReference type="EMBL" id="HBIM01013629">
    <property type="protein sequence ID" value="CAE0413771.1"/>
    <property type="molecule type" value="Transcribed_RNA"/>
</dbReference>
<dbReference type="Gene3D" id="3.30.470.20">
    <property type="entry name" value="ATP-grasp fold, B domain"/>
    <property type="match status" value="1"/>
</dbReference>
<evidence type="ECO:0008006" key="3">
    <source>
        <dbReference type="Google" id="ProtNLM"/>
    </source>
</evidence>
<sequence length="409" mass="46186">MCMGYASSTVVLVWCLAWRASRCVFLVTAAVAMWKPSKHGGVRILLGKNNPLFARLLQSGRDYLLQNGFEERDDLPSCQTLEFIWPNKKVMDKIATTAALQKDHDPATTPMAKVRPYPGHVTECLDDKKRLADLFRQSAPEYRDIAPTLVTCHPNDDTITTLVSLSLPSPTGRYFVKHRWGVQGKSVYCFTRAQLVAWWANTNAKRREDFVIQHEVAPALWGHRKFFLRAHILVTTTTVDEGRNHHLEHKAYVHRHIICQHHAVDYDSDENEDKLSHTSHSGSRLKRHPLPTLTGELAPQHPASDCWQEVERVSEMLVCLFRGQLEHHPSSSWMGAESSSGVCFALWGVDLLMRDDGKVLVCEVNTHPALGWGTMANVPSQVYSDIVRDTLDILLYSGGDAPTRFCELL</sequence>
<proteinExistence type="predicted"/>
<dbReference type="InterPro" id="IPR004344">
    <property type="entry name" value="TTL/TTLL_fam"/>
</dbReference>
<dbReference type="Pfam" id="PF03133">
    <property type="entry name" value="TTL"/>
    <property type="match status" value="1"/>
</dbReference>
<evidence type="ECO:0000256" key="1">
    <source>
        <dbReference type="SAM" id="MobiDB-lite"/>
    </source>
</evidence>
<dbReference type="SUPFAM" id="SSF56059">
    <property type="entry name" value="Glutathione synthetase ATP-binding domain-like"/>
    <property type="match status" value="1"/>
</dbReference>
<dbReference type="AlphaFoldDB" id="A0A7S3L861"/>
<evidence type="ECO:0000313" key="2">
    <source>
        <dbReference type="EMBL" id="CAE0413771.1"/>
    </source>
</evidence>
<feature type="region of interest" description="Disordered" evidence="1">
    <location>
        <begin position="270"/>
        <end position="294"/>
    </location>
</feature>
<organism evidence="2">
    <name type="scientific">Amphora coffeiformis</name>
    <dbReference type="NCBI Taxonomy" id="265554"/>
    <lineage>
        <taxon>Eukaryota</taxon>
        <taxon>Sar</taxon>
        <taxon>Stramenopiles</taxon>
        <taxon>Ochrophyta</taxon>
        <taxon>Bacillariophyta</taxon>
        <taxon>Bacillariophyceae</taxon>
        <taxon>Bacillariophycidae</taxon>
        <taxon>Thalassiophysales</taxon>
        <taxon>Catenulaceae</taxon>
        <taxon>Amphora</taxon>
    </lineage>
</organism>
<accession>A0A7S3L861</accession>
<reference evidence="2" key="1">
    <citation type="submission" date="2021-01" db="EMBL/GenBank/DDBJ databases">
        <authorList>
            <person name="Corre E."/>
            <person name="Pelletier E."/>
            <person name="Niang G."/>
            <person name="Scheremetjew M."/>
            <person name="Finn R."/>
            <person name="Kale V."/>
            <person name="Holt S."/>
            <person name="Cochrane G."/>
            <person name="Meng A."/>
            <person name="Brown T."/>
            <person name="Cohen L."/>
        </authorList>
    </citation>
    <scope>NUCLEOTIDE SEQUENCE</scope>
    <source>
        <strain evidence="2">CCMP127</strain>
    </source>
</reference>
<name>A0A7S3L861_9STRA</name>
<protein>
    <recommendedName>
        <fullName evidence="3">Tubulin--tyrosine ligase-like protein 9</fullName>
    </recommendedName>
</protein>
<gene>
    <name evidence="2" type="ORF">ACOF00016_LOCUS11015</name>
</gene>